<name>A0A915AN65_PARUN</name>
<evidence type="ECO:0000313" key="2">
    <source>
        <dbReference type="WBParaSite" id="PgR012_g049_t07"/>
    </source>
</evidence>
<proteinExistence type="predicted"/>
<evidence type="ECO:0000313" key="1">
    <source>
        <dbReference type="Proteomes" id="UP000887569"/>
    </source>
</evidence>
<accession>A0A915AN65</accession>
<organism evidence="1 2">
    <name type="scientific">Parascaris univalens</name>
    <name type="common">Nematode worm</name>
    <dbReference type="NCBI Taxonomy" id="6257"/>
    <lineage>
        <taxon>Eukaryota</taxon>
        <taxon>Metazoa</taxon>
        <taxon>Ecdysozoa</taxon>
        <taxon>Nematoda</taxon>
        <taxon>Chromadorea</taxon>
        <taxon>Rhabditida</taxon>
        <taxon>Spirurina</taxon>
        <taxon>Ascaridomorpha</taxon>
        <taxon>Ascaridoidea</taxon>
        <taxon>Ascarididae</taxon>
        <taxon>Parascaris</taxon>
    </lineage>
</organism>
<keyword evidence="1" id="KW-1185">Reference proteome</keyword>
<dbReference type="WBParaSite" id="PgR012_g049_t07">
    <property type="protein sequence ID" value="PgR012_g049_t07"/>
    <property type="gene ID" value="PgR012_g049"/>
</dbReference>
<reference evidence="2" key="1">
    <citation type="submission" date="2022-11" db="UniProtKB">
        <authorList>
            <consortium name="WormBaseParasite"/>
        </authorList>
    </citation>
    <scope>IDENTIFICATION</scope>
</reference>
<dbReference type="Proteomes" id="UP000887569">
    <property type="component" value="Unplaced"/>
</dbReference>
<protein>
    <submittedName>
        <fullName evidence="2">Uncharacterized protein</fullName>
    </submittedName>
</protein>
<dbReference type="AlphaFoldDB" id="A0A915AN65"/>
<sequence length="84" mass="9807">MEYVGFHRSANILSILIENSRKLSPVGQRFKRDPTTWRSDEKPFGMTHAHFIGTTMHQVELRPERAFANFVPMRPFTYSLSPLK</sequence>